<dbReference type="GO" id="GO:0003677">
    <property type="term" value="F:DNA binding"/>
    <property type="evidence" value="ECO:0007669"/>
    <property type="project" value="InterPro"/>
</dbReference>
<evidence type="ECO:0000256" key="3">
    <source>
        <dbReference type="ARBA" id="ARBA00023015"/>
    </source>
</evidence>
<dbReference type="PROSITE" id="PS50048">
    <property type="entry name" value="ZN2_CY6_FUNGAL_2"/>
    <property type="match status" value="1"/>
</dbReference>
<keyword evidence="4" id="KW-0804">Transcription</keyword>
<keyword evidence="12" id="KW-1185">Reference proteome</keyword>
<evidence type="ECO:0000256" key="1">
    <source>
        <dbReference type="ARBA" id="ARBA00022723"/>
    </source>
</evidence>
<reference evidence="11" key="1">
    <citation type="journal article" date="2021" name="Nat. Commun.">
        <title>Genetic determinants of endophytism in the Arabidopsis root mycobiome.</title>
        <authorList>
            <person name="Mesny F."/>
            <person name="Miyauchi S."/>
            <person name="Thiergart T."/>
            <person name="Pickel B."/>
            <person name="Atanasova L."/>
            <person name="Karlsson M."/>
            <person name="Huettel B."/>
            <person name="Barry K.W."/>
            <person name="Haridas S."/>
            <person name="Chen C."/>
            <person name="Bauer D."/>
            <person name="Andreopoulos W."/>
            <person name="Pangilinan J."/>
            <person name="LaButti K."/>
            <person name="Riley R."/>
            <person name="Lipzen A."/>
            <person name="Clum A."/>
            <person name="Drula E."/>
            <person name="Henrissat B."/>
            <person name="Kohler A."/>
            <person name="Grigoriev I.V."/>
            <person name="Martin F.M."/>
            <person name="Hacquard S."/>
        </authorList>
    </citation>
    <scope>NUCLEOTIDE SEQUENCE</scope>
    <source>
        <strain evidence="11">MPI-CAGE-AT-0016</strain>
    </source>
</reference>
<dbReference type="PROSITE" id="PS00463">
    <property type="entry name" value="ZN2_CY6_FUNGAL_1"/>
    <property type="match status" value="1"/>
</dbReference>
<keyword evidence="5" id="KW-0539">Nucleus</keyword>
<evidence type="ECO:0000259" key="10">
    <source>
        <dbReference type="PROSITE" id="PS50157"/>
    </source>
</evidence>
<dbReference type="CDD" id="cd00067">
    <property type="entry name" value="GAL4"/>
    <property type="match status" value="1"/>
</dbReference>
<feature type="compositionally biased region" description="Basic and acidic residues" evidence="7">
    <location>
        <begin position="324"/>
        <end position="335"/>
    </location>
</feature>
<evidence type="ECO:0000256" key="7">
    <source>
        <dbReference type="SAM" id="MobiDB-lite"/>
    </source>
</evidence>
<dbReference type="Gene3D" id="4.10.240.10">
    <property type="entry name" value="Zn(2)-C6 fungal-type DNA-binding domain"/>
    <property type="match status" value="1"/>
</dbReference>
<evidence type="ECO:0000256" key="8">
    <source>
        <dbReference type="SAM" id="Phobius"/>
    </source>
</evidence>
<dbReference type="PROSITE" id="PS50157">
    <property type="entry name" value="ZINC_FINGER_C2H2_2"/>
    <property type="match status" value="2"/>
</dbReference>
<dbReference type="PROSITE" id="PS00028">
    <property type="entry name" value="ZINC_FINGER_C2H2_1"/>
    <property type="match status" value="2"/>
</dbReference>
<keyword evidence="8" id="KW-0472">Membrane</keyword>
<evidence type="ECO:0000256" key="6">
    <source>
        <dbReference type="PROSITE-ProRule" id="PRU00042"/>
    </source>
</evidence>
<keyword evidence="3" id="KW-0805">Transcription regulation</keyword>
<protein>
    <submittedName>
        <fullName evidence="11">C6 transcription factor RegA</fullName>
    </submittedName>
</protein>
<proteinExistence type="predicted"/>
<keyword evidence="2" id="KW-0862">Zinc</keyword>
<dbReference type="Gene3D" id="3.30.160.60">
    <property type="entry name" value="Classic Zinc Finger"/>
    <property type="match status" value="1"/>
</dbReference>
<sequence>MATAVAETNMFQCGVCKRHYKRLDHLARHVRSHTQTRPHKCHVCSKAFTRTDLLKRHLTSHEPRNGEPPRPNPGNPDQVAPVRVSQACRACASNHLRCSEAKPCTRCVEKKIDCVWSTPDDGASEDDEGDTSMQGDSLPPEGSEGATLVEVDPSLSIMESSPGQAAQYAPMSVDPETVFSASTASDMFAAPPPVLHDPVSLPGLDGEYFFSDFPDLRLLSGPWAAAGPLDLGLESATELDDMDLRFLDTYNTSVPFEYRGYHVDSTTAGVPRPPADDPAGGDVESASSNDIRAEAYRDFQWRFVPSIHDHGGAEEHNLSLPEAANDKTSPESRISLDRRMTSAPLEVATRDRILTLVVKSCRPGNLSRAVSSFPSVELLDSLLQYFLASPFARSDAFLHAPTFDPNKKRPELVAAMAAAGAVLTCDPALTKLGHAIQESVRTAIPSMWEQDNTMVRDLELSQGFLIALEIALWSGYSRKVEIAESFLQPLLTMLRRDNKFKRTRYTEIPPDPSLQGHQLDEAWQQWVTMESWKRLAFKLVQHDTNSSMGLVVNPLVSYAEVQLPLPVSSQLWCAPTAHHWKETYLARAGFQRLTLIDYLDDPEVIGSPNVEVDASLARQIFLSCAWSLAWEHIQMSSFQRARPRRWNSMVMTTRREELTKLLTHFRISMDTPSSAADTELLIRLELILLHLHTPFDDLQTFAGMDGPAQARAVVPAVIEWARGETARRAVWHAGQIVRATRMLPVGAIRGFTAIMVYHASVAFWVFALAAEKPDARRQWGGNGSGGSGTGQDVWLDEPDGLALQRFIQLGGGRPCIHGGGMAGEEAVHLSRPDQVMEAVLATLRANFDGGPRPLLVEKLIQLMAGLQRSSRTPGAS</sequence>
<evidence type="ECO:0000256" key="4">
    <source>
        <dbReference type="ARBA" id="ARBA00023163"/>
    </source>
</evidence>
<keyword evidence="6" id="KW-0863">Zinc-finger</keyword>
<keyword evidence="8" id="KW-0812">Transmembrane</keyword>
<keyword evidence="8" id="KW-1133">Transmembrane helix</keyword>
<dbReference type="EMBL" id="JAGPXD010000002">
    <property type="protein sequence ID" value="KAH7368608.1"/>
    <property type="molecule type" value="Genomic_DNA"/>
</dbReference>
<dbReference type="Pfam" id="PF04082">
    <property type="entry name" value="Fungal_trans"/>
    <property type="match status" value="1"/>
</dbReference>
<dbReference type="AlphaFoldDB" id="A0A8K0X679"/>
<dbReference type="InterPro" id="IPR036864">
    <property type="entry name" value="Zn2-C6_fun-type_DNA-bd_sf"/>
</dbReference>
<evidence type="ECO:0000259" key="9">
    <source>
        <dbReference type="PROSITE" id="PS50048"/>
    </source>
</evidence>
<gene>
    <name evidence="11" type="ORF">B0T11DRAFT_337729</name>
</gene>
<feature type="region of interest" description="Disordered" evidence="7">
    <location>
        <begin position="265"/>
        <end position="286"/>
    </location>
</feature>
<organism evidence="11 12">
    <name type="scientific">Plectosphaerella cucumerina</name>
    <dbReference type="NCBI Taxonomy" id="40658"/>
    <lineage>
        <taxon>Eukaryota</taxon>
        <taxon>Fungi</taxon>
        <taxon>Dikarya</taxon>
        <taxon>Ascomycota</taxon>
        <taxon>Pezizomycotina</taxon>
        <taxon>Sordariomycetes</taxon>
        <taxon>Hypocreomycetidae</taxon>
        <taxon>Glomerellales</taxon>
        <taxon>Plectosphaerellaceae</taxon>
        <taxon>Plectosphaerella</taxon>
    </lineage>
</organism>
<dbReference type="Proteomes" id="UP000813385">
    <property type="component" value="Unassembled WGS sequence"/>
</dbReference>
<feature type="region of interest" description="Disordered" evidence="7">
    <location>
        <begin position="118"/>
        <end position="146"/>
    </location>
</feature>
<dbReference type="GO" id="GO:0000981">
    <property type="term" value="F:DNA-binding transcription factor activity, RNA polymerase II-specific"/>
    <property type="evidence" value="ECO:0007669"/>
    <property type="project" value="InterPro"/>
</dbReference>
<dbReference type="GO" id="GO:0006351">
    <property type="term" value="P:DNA-templated transcription"/>
    <property type="evidence" value="ECO:0007669"/>
    <property type="project" value="InterPro"/>
</dbReference>
<dbReference type="OrthoDB" id="40579at2759"/>
<dbReference type="PANTHER" id="PTHR47660:SF2">
    <property type="entry name" value="TRANSCRIPTION FACTOR WITH C2H2 AND ZN(2)-CYS(6) DNA BINDING DOMAIN (EUROFUNG)"/>
    <property type="match status" value="1"/>
</dbReference>
<accession>A0A8K0X679</accession>
<dbReference type="Pfam" id="PF00172">
    <property type="entry name" value="Zn_clus"/>
    <property type="match status" value="1"/>
</dbReference>
<dbReference type="Pfam" id="PF00096">
    <property type="entry name" value="zf-C2H2"/>
    <property type="match status" value="2"/>
</dbReference>
<keyword evidence="1" id="KW-0479">Metal-binding</keyword>
<dbReference type="GO" id="GO:0008270">
    <property type="term" value="F:zinc ion binding"/>
    <property type="evidence" value="ECO:0007669"/>
    <property type="project" value="UniProtKB-KW"/>
</dbReference>
<dbReference type="SUPFAM" id="SSF57667">
    <property type="entry name" value="beta-beta-alpha zinc fingers"/>
    <property type="match status" value="1"/>
</dbReference>
<dbReference type="SMART" id="SM00355">
    <property type="entry name" value="ZnF_C2H2"/>
    <property type="match status" value="2"/>
</dbReference>
<dbReference type="InterPro" id="IPR007219">
    <property type="entry name" value="XnlR_reg_dom"/>
</dbReference>
<evidence type="ECO:0000256" key="2">
    <source>
        <dbReference type="ARBA" id="ARBA00022833"/>
    </source>
</evidence>
<dbReference type="InterPro" id="IPR036236">
    <property type="entry name" value="Znf_C2H2_sf"/>
</dbReference>
<dbReference type="InterPro" id="IPR001138">
    <property type="entry name" value="Zn2Cys6_DnaBD"/>
</dbReference>
<evidence type="ECO:0000313" key="11">
    <source>
        <dbReference type="EMBL" id="KAH7368608.1"/>
    </source>
</evidence>
<dbReference type="SMART" id="SM00066">
    <property type="entry name" value="GAL4"/>
    <property type="match status" value="1"/>
</dbReference>
<feature type="domain" description="Zn(2)-C6 fungal-type" evidence="9">
    <location>
        <begin position="87"/>
        <end position="116"/>
    </location>
</feature>
<feature type="transmembrane region" description="Helical" evidence="8">
    <location>
        <begin position="750"/>
        <end position="770"/>
    </location>
</feature>
<feature type="domain" description="C2H2-type" evidence="10">
    <location>
        <begin position="11"/>
        <end position="38"/>
    </location>
</feature>
<evidence type="ECO:0000313" key="12">
    <source>
        <dbReference type="Proteomes" id="UP000813385"/>
    </source>
</evidence>
<feature type="domain" description="C2H2-type" evidence="10">
    <location>
        <begin position="39"/>
        <end position="66"/>
    </location>
</feature>
<comment type="caution">
    <text evidence="11">The sequence shown here is derived from an EMBL/GenBank/DDBJ whole genome shotgun (WGS) entry which is preliminary data.</text>
</comment>
<evidence type="ECO:0000256" key="5">
    <source>
        <dbReference type="ARBA" id="ARBA00023242"/>
    </source>
</evidence>
<feature type="region of interest" description="Disordered" evidence="7">
    <location>
        <begin position="60"/>
        <end position="80"/>
    </location>
</feature>
<dbReference type="InterPro" id="IPR013087">
    <property type="entry name" value="Znf_C2H2_type"/>
</dbReference>
<name>A0A8K0X679_9PEZI</name>
<dbReference type="SUPFAM" id="SSF57701">
    <property type="entry name" value="Zn2/Cys6 DNA-binding domain"/>
    <property type="match status" value="1"/>
</dbReference>
<dbReference type="PANTHER" id="PTHR47660">
    <property type="entry name" value="TRANSCRIPTION FACTOR WITH C2H2 AND ZN(2)-CYS(6) DNA BINDING DOMAIN (EUROFUNG)-RELATED-RELATED"/>
    <property type="match status" value="1"/>
</dbReference>
<feature type="region of interest" description="Disordered" evidence="7">
    <location>
        <begin position="312"/>
        <end position="335"/>
    </location>
</feature>